<comment type="caution">
    <text evidence="2">The sequence shown here is derived from an EMBL/GenBank/DDBJ whole genome shotgun (WGS) entry which is preliminary data.</text>
</comment>
<accession>A0A9J5YP97</accession>
<reference evidence="2 3" key="1">
    <citation type="submission" date="2020-09" db="EMBL/GenBank/DDBJ databases">
        <title>De no assembly of potato wild relative species, Solanum commersonii.</title>
        <authorList>
            <person name="Cho K."/>
        </authorList>
    </citation>
    <scope>NUCLEOTIDE SEQUENCE [LARGE SCALE GENOMIC DNA]</scope>
    <source>
        <strain evidence="2">LZ3.2</strain>
        <tissue evidence="2">Leaf</tissue>
    </source>
</reference>
<proteinExistence type="predicted"/>
<feature type="chain" id="PRO_5039888502" evidence="1">
    <location>
        <begin position="31"/>
        <end position="155"/>
    </location>
</feature>
<dbReference type="Proteomes" id="UP000824120">
    <property type="component" value="Chromosome 6"/>
</dbReference>
<keyword evidence="3" id="KW-1185">Reference proteome</keyword>
<organism evidence="2 3">
    <name type="scientific">Solanum commersonii</name>
    <name type="common">Commerson's wild potato</name>
    <name type="synonym">Commerson's nightshade</name>
    <dbReference type="NCBI Taxonomy" id="4109"/>
    <lineage>
        <taxon>Eukaryota</taxon>
        <taxon>Viridiplantae</taxon>
        <taxon>Streptophyta</taxon>
        <taxon>Embryophyta</taxon>
        <taxon>Tracheophyta</taxon>
        <taxon>Spermatophyta</taxon>
        <taxon>Magnoliopsida</taxon>
        <taxon>eudicotyledons</taxon>
        <taxon>Gunneridae</taxon>
        <taxon>Pentapetalae</taxon>
        <taxon>asterids</taxon>
        <taxon>lamiids</taxon>
        <taxon>Solanales</taxon>
        <taxon>Solanaceae</taxon>
        <taxon>Solanoideae</taxon>
        <taxon>Solaneae</taxon>
        <taxon>Solanum</taxon>
    </lineage>
</organism>
<evidence type="ECO:0000313" key="2">
    <source>
        <dbReference type="EMBL" id="KAG5601765.1"/>
    </source>
</evidence>
<evidence type="ECO:0000313" key="3">
    <source>
        <dbReference type="Proteomes" id="UP000824120"/>
    </source>
</evidence>
<sequence>MIQSYSHFFSSLSLKKICLTIILLPRVTYSYGHYCGGEDDRDTSIFRYFISVKHKKKESNKRFYRVVGKAFEYEIDARRVSINEFNFVDDITEALLDHEPLKDRLDALRECKEYIIVGPIILILRSLTRIYKIFCFEELVLSGQFQLILWTKLTS</sequence>
<dbReference type="EMBL" id="JACXVP010000006">
    <property type="protein sequence ID" value="KAG5601765.1"/>
    <property type="molecule type" value="Genomic_DNA"/>
</dbReference>
<evidence type="ECO:0000256" key="1">
    <source>
        <dbReference type="SAM" id="SignalP"/>
    </source>
</evidence>
<feature type="signal peptide" evidence="1">
    <location>
        <begin position="1"/>
        <end position="30"/>
    </location>
</feature>
<gene>
    <name evidence="2" type="ORF">H5410_033135</name>
</gene>
<dbReference type="AlphaFoldDB" id="A0A9J5YP97"/>
<name>A0A9J5YP97_SOLCO</name>
<protein>
    <submittedName>
        <fullName evidence="2">Uncharacterized protein</fullName>
    </submittedName>
</protein>
<keyword evidence="1" id="KW-0732">Signal</keyword>